<evidence type="ECO:0000313" key="2">
    <source>
        <dbReference type="EMBL" id="KAK3339828.1"/>
    </source>
</evidence>
<accession>A0AAJ0M7T0</accession>
<evidence type="ECO:0000313" key="3">
    <source>
        <dbReference type="Proteomes" id="UP001275084"/>
    </source>
</evidence>
<feature type="region of interest" description="Disordered" evidence="1">
    <location>
        <begin position="182"/>
        <end position="210"/>
    </location>
</feature>
<feature type="region of interest" description="Disordered" evidence="1">
    <location>
        <begin position="304"/>
        <end position="388"/>
    </location>
</feature>
<comment type="caution">
    <text evidence="2">The sequence shown here is derived from an EMBL/GenBank/DDBJ whole genome shotgun (WGS) entry which is preliminary data.</text>
</comment>
<reference evidence="2" key="1">
    <citation type="journal article" date="2023" name="Mol. Phylogenet. Evol.">
        <title>Genome-scale phylogeny and comparative genomics of the fungal order Sordariales.</title>
        <authorList>
            <person name="Hensen N."/>
            <person name="Bonometti L."/>
            <person name="Westerberg I."/>
            <person name="Brannstrom I.O."/>
            <person name="Guillou S."/>
            <person name="Cros-Aarteil S."/>
            <person name="Calhoun S."/>
            <person name="Haridas S."/>
            <person name="Kuo A."/>
            <person name="Mondo S."/>
            <person name="Pangilinan J."/>
            <person name="Riley R."/>
            <person name="LaButti K."/>
            <person name="Andreopoulos B."/>
            <person name="Lipzen A."/>
            <person name="Chen C."/>
            <person name="Yan M."/>
            <person name="Daum C."/>
            <person name="Ng V."/>
            <person name="Clum A."/>
            <person name="Steindorff A."/>
            <person name="Ohm R.A."/>
            <person name="Martin F."/>
            <person name="Silar P."/>
            <person name="Natvig D.O."/>
            <person name="Lalanne C."/>
            <person name="Gautier V."/>
            <person name="Ament-Velasquez S.L."/>
            <person name="Kruys A."/>
            <person name="Hutchinson M.I."/>
            <person name="Powell A.J."/>
            <person name="Barry K."/>
            <person name="Miller A.N."/>
            <person name="Grigoriev I.V."/>
            <person name="Debuchy R."/>
            <person name="Gladieux P."/>
            <person name="Hiltunen Thoren M."/>
            <person name="Johannesson H."/>
        </authorList>
    </citation>
    <scope>NUCLEOTIDE SEQUENCE</scope>
    <source>
        <strain evidence="2">CBS 955.72</strain>
    </source>
</reference>
<feature type="compositionally biased region" description="Basic and acidic residues" evidence="1">
    <location>
        <begin position="370"/>
        <end position="382"/>
    </location>
</feature>
<feature type="compositionally biased region" description="Basic and acidic residues" evidence="1">
    <location>
        <begin position="318"/>
        <end position="333"/>
    </location>
</feature>
<feature type="region of interest" description="Disordered" evidence="1">
    <location>
        <begin position="1"/>
        <end position="37"/>
    </location>
</feature>
<reference evidence="2" key="2">
    <citation type="submission" date="2023-06" db="EMBL/GenBank/DDBJ databases">
        <authorList>
            <consortium name="Lawrence Berkeley National Laboratory"/>
            <person name="Haridas S."/>
            <person name="Hensen N."/>
            <person name="Bonometti L."/>
            <person name="Westerberg I."/>
            <person name="Brannstrom I.O."/>
            <person name="Guillou S."/>
            <person name="Cros-Aarteil S."/>
            <person name="Calhoun S."/>
            <person name="Kuo A."/>
            <person name="Mondo S."/>
            <person name="Pangilinan J."/>
            <person name="Riley R."/>
            <person name="Labutti K."/>
            <person name="Andreopoulos B."/>
            <person name="Lipzen A."/>
            <person name="Chen C."/>
            <person name="Yanf M."/>
            <person name="Daum C."/>
            <person name="Ng V."/>
            <person name="Clum A."/>
            <person name="Steindorff A."/>
            <person name="Ohm R."/>
            <person name="Martin F."/>
            <person name="Silar P."/>
            <person name="Natvig D."/>
            <person name="Lalanne C."/>
            <person name="Gautier V."/>
            <person name="Ament-Velasquez S.L."/>
            <person name="Kruys A."/>
            <person name="Hutchinson M.I."/>
            <person name="Powell A.J."/>
            <person name="Barry K."/>
            <person name="Miller A.N."/>
            <person name="Grigoriev I.V."/>
            <person name="Debuchy R."/>
            <person name="Gladieux P."/>
            <person name="Thoren M.H."/>
            <person name="Johannesson H."/>
        </authorList>
    </citation>
    <scope>NUCLEOTIDE SEQUENCE</scope>
    <source>
        <strain evidence="2">CBS 955.72</strain>
    </source>
</reference>
<keyword evidence="3" id="KW-1185">Reference proteome</keyword>
<gene>
    <name evidence="2" type="ORF">B0T25DRAFT_636266</name>
</gene>
<dbReference type="EMBL" id="JAUIQD010000009">
    <property type="protein sequence ID" value="KAK3339828.1"/>
    <property type="molecule type" value="Genomic_DNA"/>
</dbReference>
<dbReference type="Proteomes" id="UP001275084">
    <property type="component" value="Unassembled WGS sequence"/>
</dbReference>
<sequence length="416" mass="46235">MGGLQVTPKPPKPNTFYQMPRRMTPKKGSESGNLDDPDSFFEKSLKHISRSAGHVLVQYFYTGEYRMLEWVGPTDSQKKTIAKVEIAFEVYATAREFDLEELEVLATEEITLLSKDVDAFTIIELTAFETPLTPPPAETASETTPGDAPAGGQMAQDVTLAKLLLQGALEVYREKIDALTVKPTPPPVTGPVSAEEVKQDEPDPKKAEAVDEFSVWGTSTSKKDKKKKSSIWGPKLVLEPAEEKSIELLANNVQVTDLWATKKGKITELELEQPPEEPEPVPVEEPKVVVEPAVDDVWAVWGTKTKTSKKDKKKKKGKIAELEPELERPKEPELESVPEVIPEPEPEKKEEDVFWGSSTTLKKDKKKIKRAEPELDPPKEPEPVLMDEPEVVAELAPDISLIEKGWVGGELDPWSS</sequence>
<feature type="compositionally biased region" description="Basic and acidic residues" evidence="1">
    <location>
        <begin position="195"/>
        <end position="209"/>
    </location>
</feature>
<feature type="compositionally biased region" description="Basic residues" evidence="1">
    <location>
        <begin position="306"/>
        <end position="317"/>
    </location>
</feature>
<evidence type="ECO:0000256" key="1">
    <source>
        <dbReference type="SAM" id="MobiDB-lite"/>
    </source>
</evidence>
<protein>
    <submittedName>
        <fullName evidence="2">Uncharacterized protein</fullName>
    </submittedName>
</protein>
<organism evidence="2 3">
    <name type="scientific">Lasiosphaeria hispida</name>
    <dbReference type="NCBI Taxonomy" id="260671"/>
    <lineage>
        <taxon>Eukaryota</taxon>
        <taxon>Fungi</taxon>
        <taxon>Dikarya</taxon>
        <taxon>Ascomycota</taxon>
        <taxon>Pezizomycotina</taxon>
        <taxon>Sordariomycetes</taxon>
        <taxon>Sordariomycetidae</taxon>
        <taxon>Sordariales</taxon>
        <taxon>Lasiosphaeriaceae</taxon>
        <taxon>Lasiosphaeria</taxon>
    </lineage>
</organism>
<feature type="region of interest" description="Disordered" evidence="1">
    <location>
        <begin position="131"/>
        <end position="153"/>
    </location>
</feature>
<dbReference type="AlphaFoldDB" id="A0AAJ0M7T0"/>
<proteinExistence type="predicted"/>
<name>A0AAJ0M7T0_9PEZI</name>